<keyword evidence="4" id="KW-0804">Transcription</keyword>
<evidence type="ECO:0000256" key="3">
    <source>
        <dbReference type="ARBA" id="ARBA00023125"/>
    </source>
</evidence>
<accession>A0A0D2CZV9</accession>
<dbReference type="SMART" id="SM00906">
    <property type="entry name" value="Fungal_trans"/>
    <property type="match status" value="1"/>
</dbReference>
<dbReference type="GO" id="GO:0000981">
    <property type="term" value="F:DNA-binding transcription factor activity, RNA polymerase II-specific"/>
    <property type="evidence" value="ECO:0007669"/>
    <property type="project" value="InterPro"/>
</dbReference>
<gene>
    <name evidence="8" type="ORF">PV06_11229</name>
</gene>
<dbReference type="EMBL" id="KN847354">
    <property type="protein sequence ID" value="KIW36518.1"/>
    <property type="molecule type" value="Genomic_DNA"/>
</dbReference>
<dbReference type="HOGENOM" id="CLU_011910_2_0_1"/>
<dbReference type="GO" id="GO:0003677">
    <property type="term" value="F:DNA binding"/>
    <property type="evidence" value="ECO:0007669"/>
    <property type="project" value="UniProtKB-KW"/>
</dbReference>
<feature type="domain" description="Xylanolytic transcriptional activator regulatory" evidence="7">
    <location>
        <begin position="348"/>
        <end position="419"/>
    </location>
</feature>
<keyword evidence="2" id="KW-0805">Transcription regulation</keyword>
<evidence type="ECO:0000259" key="7">
    <source>
        <dbReference type="SMART" id="SM00906"/>
    </source>
</evidence>
<keyword evidence="9" id="KW-1185">Reference proteome</keyword>
<dbReference type="SUPFAM" id="SSF57701">
    <property type="entry name" value="Zn2/Cys6 DNA-binding domain"/>
    <property type="match status" value="1"/>
</dbReference>
<keyword evidence="1" id="KW-0479">Metal-binding</keyword>
<keyword evidence="3" id="KW-0238">DNA-binding</keyword>
<reference evidence="8 9" key="1">
    <citation type="submission" date="2015-01" db="EMBL/GenBank/DDBJ databases">
        <title>The Genome Sequence of Exophiala oligosperma CBS72588.</title>
        <authorList>
            <consortium name="The Broad Institute Genomics Platform"/>
            <person name="Cuomo C."/>
            <person name="de Hoog S."/>
            <person name="Gorbushina A."/>
            <person name="Stielow B."/>
            <person name="Teixiera M."/>
            <person name="Abouelleil A."/>
            <person name="Chapman S.B."/>
            <person name="Priest M."/>
            <person name="Young S.K."/>
            <person name="Wortman J."/>
            <person name="Nusbaum C."/>
            <person name="Birren B."/>
        </authorList>
    </citation>
    <scope>NUCLEOTIDE SEQUENCE [LARGE SCALE GENOMIC DNA]</scope>
    <source>
        <strain evidence="8 9">CBS 72588</strain>
    </source>
</reference>
<dbReference type="Pfam" id="PF04082">
    <property type="entry name" value="Fungal_trans"/>
    <property type="match status" value="1"/>
</dbReference>
<keyword evidence="5" id="KW-0539">Nucleus</keyword>
<dbReference type="GO" id="GO:0006351">
    <property type="term" value="P:DNA-templated transcription"/>
    <property type="evidence" value="ECO:0007669"/>
    <property type="project" value="InterPro"/>
</dbReference>
<dbReference type="CDD" id="cd12148">
    <property type="entry name" value="fungal_TF_MHR"/>
    <property type="match status" value="1"/>
</dbReference>
<dbReference type="OrthoDB" id="5296287at2759"/>
<protein>
    <recommendedName>
        <fullName evidence="7">Xylanolytic transcriptional activator regulatory domain-containing protein</fullName>
    </recommendedName>
</protein>
<dbReference type="GO" id="GO:0008270">
    <property type="term" value="F:zinc ion binding"/>
    <property type="evidence" value="ECO:0007669"/>
    <property type="project" value="InterPro"/>
</dbReference>
<dbReference type="InterPro" id="IPR001138">
    <property type="entry name" value="Zn2Cys6_DnaBD"/>
</dbReference>
<evidence type="ECO:0000313" key="8">
    <source>
        <dbReference type="EMBL" id="KIW36518.1"/>
    </source>
</evidence>
<evidence type="ECO:0000256" key="1">
    <source>
        <dbReference type="ARBA" id="ARBA00022723"/>
    </source>
</evidence>
<dbReference type="VEuPathDB" id="FungiDB:PV06_11229"/>
<dbReference type="Gene3D" id="4.10.240.10">
    <property type="entry name" value="Zn(2)-C6 fungal-type DNA-binding domain"/>
    <property type="match status" value="1"/>
</dbReference>
<dbReference type="AlphaFoldDB" id="A0A0D2CZV9"/>
<dbReference type="InterPro" id="IPR036864">
    <property type="entry name" value="Zn2-C6_fun-type_DNA-bd_sf"/>
</dbReference>
<evidence type="ECO:0000256" key="6">
    <source>
        <dbReference type="SAM" id="MobiDB-lite"/>
    </source>
</evidence>
<dbReference type="PANTHER" id="PTHR47654:SF5">
    <property type="entry name" value="TRANSCRIPTION FACTOR DOMAIN-CONTAINING PROTEIN"/>
    <property type="match status" value="1"/>
</dbReference>
<dbReference type="Proteomes" id="UP000053342">
    <property type="component" value="Unassembled WGS sequence"/>
</dbReference>
<evidence type="ECO:0000256" key="4">
    <source>
        <dbReference type="ARBA" id="ARBA00023163"/>
    </source>
</evidence>
<dbReference type="InterPro" id="IPR007219">
    <property type="entry name" value="XnlR_reg_dom"/>
</dbReference>
<dbReference type="CDD" id="cd00067">
    <property type="entry name" value="GAL4"/>
    <property type="match status" value="1"/>
</dbReference>
<feature type="compositionally biased region" description="Basic and acidic residues" evidence="6">
    <location>
        <begin position="105"/>
        <end position="127"/>
    </location>
</feature>
<dbReference type="InterPro" id="IPR053230">
    <property type="entry name" value="Trans_reg_galc"/>
</dbReference>
<dbReference type="PANTHER" id="PTHR47654">
    <property type="entry name" value="ZN(II)2CYS6 TRANSCRIPTION FACTOR (EUROFUNG)-RELATED"/>
    <property type="match status" value="1"/>
</dbReference>
<dbReference type="RefSeq" id="XP_016256734.1">
    <property type="nucleotide sequence ID" value="XM_016412870.1"/>
</dbReference>
<sequence length="752" mass="84654">MARTTHACDRCRVMRTKCSGGDRCTKCVHDNATSVYGDRESLVLAEDLKGEAKVLLAALRALTESDDFDSSKHGDIVNILSTYSAKLSGNGGELSGRSLHLASSNREKRTNFKSIQREEPGNERGENKGASSIVLLEKHGELTHQVDLDSGAGASGFMGEMSPISWIRRAYEILHCQTTLDKDTTDITMGELDHHLAKAADFNFFMDDVDLLGVDEDHVNPHKWPPMKTAVLLSESYFKAIQGSLSFLVRESFLQSLFSYPRRNTLPGWKERRWLALANLVWAIGSKWLRIIGYDHADIQQTHLLYYARARALGLDHRVMVDHPDIDRVQGLGLLAFYLLINGSISRAWNTLGHAVRHATALGLHLRVSDPAIDEIERDRRARTWYSLYSLEISIAEITGRPKSISLSNVTTPVEILQRTQAGGLEVGQHAGNLSSTGESPGMWIAAQLYSGTSSDSWVEIQHKIAKLQLDLISWTQTLPDELQLQSIVTADFDSRERVELAMYYYSLGMILHRPSLCETVGENQSGSLHEFNRNSARTCVHAALSLLKIMPDSPSSPQADQLLPWWILLHYVTQATAILMLELTLNCQHLHNEIDEIAEHLHKAMKYLSCMSTESPSAYRAWRTFRPLFTVILTVHSEYKQNEIMNITEQAPRPKAWTEKDEASMQKTVFIPQSWVKYVHIRLNGCENNLMINNTSSIRLSGAFMPLELKCMSFSEEGSVKESSSKDLVHRQKNIWSFTEPSKSLCRFAQL</sequence>
<evidence type="ECO:0000313" key="9">
    <source>
        <dbReference type="Proteomes" id="UP000053342"/>
    </source>
</evidence>
<proteinExistence type="predicted"/>
<name>A0A0D2CZV9_9EURO</name>
<organism evidence="8 9">
    <name type="scientific">Exophiala oligosperma</name>
    <dbReference type="NCBI Taxonomy" id="215243"/>
    <lineage>
        <taxon>Eukaryota</taxon>
        <taxon>Fungi</taxon>
        <taxon>Dikarya</taxon>
        <taxon>Ascomycota</taxon>
        <taxon>Pezizomycotina</taxon>
        <taxon>Eurotiomycetes</taxon>
        <taxon>Chaetothyriomycetidae</taxon>
        <taxon>Chaetothyriales</taxon>
        <taxon>Herpotrichiellaceae</taxon>
        <taxon>Exophiala</taxon>
    </lineage>
</organism>
<feature type="region of interest" description="Disordered" evidence="6">
    <location>
        <begin position="94"/>
        <end position="129"/>
    </location>
</feature>
<evidence type="ECO:0000256" key="2">
    <source>
        <dbReference type="ARBA" id="ARBA00023015"/>
    </source>
</evidence>
<evidence type="ECO:0000256" key="5">
    <source>
        <dbReference type="ARBA" id="ARBA00023242"/>
    </source>
</evidence>
<dbReference type="GeneID" id="27363303"/>